<keyword evidence="6" id="KW-1185">Reference proteome</keyword>
<evidence type="ECO:0000313" key="5">
    <source>
        <dbReference type="EMBL" id="MZP30469.1"/>
    </source>
</evidence>
<dbReference type="Proteomes" id="UP000463470">
    <property type="component" value="Unassembled WGS sequence"/>
</dbReference>
<evidence type="ECO:0000256" key="4">
    <source>
        <dbReference type="SAM" id="MobiDB-lite"/>
    </source>
</evidence>
<feature type="region of interest" description="Disordered" evidence="4">
    <location>
        <begin position="1"/>
        <end position="43"/>
    </location>
</feature>
<dbReference type="InterPro" id="IPR008863">
    <property type="entry name" value="Toxic_anion-R_TelA"/>
</dbReference>
<dbReference type="PANTHER" id="PTHR38432:SF1">
    <property type="entry name" value="TELA-LIKE PROTEIN SAOUHSC_01408"/>
    <property type="match status" value="1"/>
</dbReference>
<feature type="coiled-coil region" evidence="3">
    <location>
        <begin position="364"/>
        <end position="391"/>
    </location>
</feature>
<dbReference type="AlphaFoldDB" id="A0A845L5G8"/>
<comment type="similarity">
    <text evidence="1 2">Belongs to the TelA family.</text>
</comment>
<organism evidence="5 6">
    <name type="scientific">Heliomicrobium undosum</name>
    <dbReference type="NCBI Taxonomy" id="121734"/>
    <lineage>
        <taxon>Bacteria</taxon>
        <taxon>Bacillati</taxon>
        <taxon>Bacillota</taxon>
        <taxon>Clostridia</taxon>
        <taxon>Eubacteriales</taxon>
        <taxon>Heliobacteriaceae</taxon>
        <taxon>Heliomicrobium</taxon>
    </lineage>
</organism>
<evidence type="ECO:0000256" key="1">
    <source>
        <dbReference type="ARBA" id="ARBA00005541"/>
    </source>
</evidence>
<sequence>MTRPNPADPFDIPGPFDRIQVPVTPAPLVSPQSTPAPSLAATPPEPAVTLAALPADQQQKALALAKQIDEKNPQTLLQYGLPVQSELSRFADSILDHVRAKDSGPVGEVLGNLMLKLKEANPDDLMESKGGFFNKFFGSAKRSAEKVLARYQTLGGEIDQISLQLDKARLQLLRDVTLLETLFHKNREYFNELNVYIAAAQHKLEELRTRTIPQLQQRAAATNDTAVVQELNDHLQFVDRLEKKVHDLLISRTVTLQTAPQIRLIQNNDHVLVEKIQSSILTTIPLWKNQIVLTLTLQRQQTALAMQRQVTDTTNELLLRNSEMLKTNTIGVARENERAIVDMATLKKTQENLMDTLEETLKIQQEGRVKRREAEAELARLEQDLKNRMAAMVTGASRSM</sequence>
<accession>A0A845L5G8</accession>
<gene>
    <name evidence="5" type="ORF">GTO91_12170</name>
</gene>
<evidence type="ECO:0000256" key="3">
    <source>
        <dbReference type="SAM" id="Coils"/>
    </source>
</evidence>
<comment type="caution">
    <text evidence="5">The sequence shown here is derived from an EMBL/GenBank/DDBJ whole genome shotgun (WGS) entry which is preliminary data.</text>
</comment>
<protein>
    <submittedName>
        <fullName evidence="5">Toxic anion resistance protein</fullName>
    </submittedName>
</protein>
<dbReference type="OrthoDB" id="9768858at2"/>
<dbReference type="PIRSF" id="PIRSF026508">
    <property type="entry name" value="TelA"/>
    <property type="match status" value="1"/>
</dbReference>
<name>A0A845L5G8_9FIRM</name>
<dbReference type="EMBL" id="WXEY01000014">
    <property type="protein sequence ID" value="MZP30469.1"/>
    <property type="molecule type" value="Genomic_DNA"/>
</dbReference>
<dbReference type="Pfam" id="PF05816">
    <property type="entry name" value="TelA"/>
    <property type="match status" value="1"/>
</dbReference>
<reference evidence="5 6" key="1">
    <citation type="submission" date="2020-01" db="EMBL/GenBank/DDBJ databases">
        <title>Whole-genome sequence of Heliobacterium undosum DSM 13378.</title>
        <authorList>
            <person name="Kyndt J.A."/>
            <person name="Meyer T.E."/>
        </authorList>
    </citation>
    <scope>NUCLEOTIDE SEQUENCE [LARGE SCALE GENOMIC DNA]</scope>
    <source>
        <strain evidence="5 6">DSM 13378</strain>
    </source>
</reference>
<dbReference type="RefSeq" id="WP_161258994.1">
    <property type="nucleotide sequence ID" value="NZ_WXEY01000014.1"/>
</dbReference>
<evidence type="ECO:0000313" key="6">
    <source>
        <dbReference type="Proteomes" id="UP000463470"/>
    </source>
</evidence>
<dbReference type="PANTHER" id="PTHR38432">
    <property type="entry name" value="TELA-LIKE PROTEIN SAOUHSC_01408"/>
    <property type="match status" value="1"/>
</dbReference>
<feature type="compositionally biased region" description="Low complexity" evidence="4">
    <location>
        <begin position="30"/>
        <end position="42"/>
    </location>
</feature>
<proteinExistence type="inferred from homology"/>
<keyword evidence="3" id="KW-0175">Coiled coil</keyword>
<evidence type="ECO:0000256" key="2">
    <source>
        <dbReference type="PIRNR" id="PIRNR026508"/>
    </source>
</evidence>